<accession>A0A0C2YJW0</accession>
<protein>
    <submittedName>
        <fullName evidence="2">Uncharacterized protein</fullName>
    </submittedName>
</protein>
<evidence type="ECO:0000313" key="2">
    <source>
        <dbReference type="EMBL" id="KIM50043.1"/>
    </source>
</evidence>
<reference evidence="2 3" key="1">
    <citation type="submission" date="2014-04" db="EMBL/GenBank/DDBJ databases">
        <authorList>
            <consortium name="DOE Joint Genome Institute"/>
            <person name="Kuo A."/>
            <person name="Kohler A."/>
            <person name="Nagy L.G."/>
            <person name="Floudas D."/>
            <person name="Copeland A."/>
            <person name="Barry K.W."/>
            <person name="Cichocki N."/>
            <person name="Veneault-Fourrey C."/>
            <person name="LaButti K."/>
            <person name="Lindquist E.A."/>
            <person name="Lipzen A."/>
            <person name="Lundell T."/>
            <person name="Morin E."/>
            <person name="Murat C."/>
            <person name="Sun H."/>
            <person name="Tunlid A."/>
            <person name="Henrissat B."/>
            <person name="Grigoriev I.V."/>
            <person name="Hibbett D.S."/>
            <person name="Martin F."/>
            <person name="Nordberg H.P."/>
            <person name="Cantor M.N."/>
            <person name="Hua S.X."/>
        </authorList>
    </citation>
    <scope>NUCLEOTIDE SEQUENCE [LARGE SCALE GENOMIC DNA]</scope>
    <source>
        <strain evidence="2 3">Foug A</strain>
    </source>
</reference>
<dbReference type="EMBL" id="KN822787">
    <property type="protein sequence ID" value="KIM50043.1"/>
    <property type="molecule type" value="Genomic_DNA"/>
</dbReference>
<organism evidence="2 3">
    <name type="scientific">Scleroderma citrinum Foug A</name>
    <dbReference type="NCBI Taxonomy" id="1036808"/>
    <lineage>
        <taxon>Eukaryota</taxon>
        <taxon>Fungi</taxon>
        <taxon>Dikarya</taxon>
        <taxon>Basidiomycota</taxon>
        <taxon>Agaricomycotina</taxon>
        <taxon>Agaricomycetes</taxon>
        <taxon>Agaricomycetidae</taxon>
        <taxon>Boletales</taxon>
        <taxon>Sclerodermatineae</taxon>
        <taxon>Sclerodermataceae</taxon>
        <taxon>Scleroderma</taxon>
    </lineage>
</organism>
<keyword evidence="3" id="KW-1185">Reference proteome</keyword>
<keyword evidence="1" id="KW-0472">Membrane</keyword>
<dbReference type="HOGENOM" id="CLU_2470428_0_0_1"/>
<proteinExistence type="predicted"/>
<dbReference type="AlphaFoldDB" id="A0A0C2YJW0"/>
<reference evidence="3" key="2">
    <citation type="submission" date="2015-01" db="EMBL/GenBank/DDBJ databases">
        <title>Evolutionary Origins and Diversification of the Mycorrhizal Mutualists.</title>
        <authorList>
            <consortium name="DOE Joint Genome Institute"/>
            <consortium name="Mycorrhizal Genomics Consortium"/>
            <person name="Kohler A."/>
            <person name="Kuo A."/>
            <person name="Nagy L.G."/>
            <person name="Floudas D."/>
            <person name="Copeland A."/>
            <person name="Barry K.W."/>
            <person name="Cichocki N."/>
            <person name="Veneault-Fourrey C."/>
            <person name="LaButti K."/>
            <person name="Lindquist E.A."/>
            <person name="Lipzen A."/>
            <person name="Lundell T."/>
            <person name="Morin E."/>
            <person name="Murat C."/>
            <person name="Riley R."/>
            <person name="Ohm R."/>
            <person name="Sun H."/>
            <person name="Tunlid A."/>
            <person name="Henrissat B."/>
            <person name="Grigoriev I.V."/>
            <person name="Hibbett D.S."/>
            <person name="Martin F."/>
        </authorList>
    </citation>
    <scope>NUCLEOTIDE SEQUENCE [LARGE SCALE GENOMIC DNA]</scope>
    <source>
        <strain evidence="3">Foug A</strain>
    </source>
</reference>
<name>A0A0C2YJW0_9AGAM</name>
<evidence type="ECO:0000256" key="1">
    <source>
        <dbReference type="SAM" id="Phobius"/>
    </source>
</evidence>
<evidence type="ECO:0000313" key="3">
    <source>
        <dbReference type="Proteomes" id="UP000053989"/>
    </source>
</evidence>
<keyword evidence="1" id="KW-1133">Transmembrane helix</keyword>
<keyword evidence="1" id="KW-0812">Transmembrane</keyword>
<gene>
    <name evidence="2" type="ORF">SCLCIDRAFT_34732</name>
</gene>
<feature type="transmembrane region" description="Helical" evidence="1">
    <location>
        <begin position="48"/>
        <end position="77"/>
    </location>
</feature>
<dbReference type="InParanoid" id="A0A0C2YJW0"/>
<sequence length="88" mass="9290">MGDANGRMELEVVRSIQWMQSEKHCHTGCGDTYRQAQEHQSASQEVEVGVAVIVSAVLGAVLVKVVVALGAATGAAAPDLVLVLRSWC</sequence>
<dbReference type="Proteomes" id="UP000053989">
    <property type="component" value="Unassembled WGS sequence"/>
</dbReference>